<dbReference type="EMBL" id="OX596088">
    <property type="protein sequence ID" value="CAN0509821.1"/>
    <property type="molecule type" value="Genomic_DNA"/>
</dbReference>
<name>A0AC59ZTK6_RANTA</name>
<protein>
    <submittedName>
        <fullName evidence="1">Uncharacterized protein</fullName>
    </submittedName>
</protein>
<reference evidence="1" key="1">
    <citation type="submission" date="2023-05" db="EMBL/GenBank/DDBJ databases">
        <authorList>
            <consortium name="ELIXIR-Norway"/>
        </authorList>
    </citation>
    <scope>NUCLEOTIDE SEQUENCE</scope>
</reference>
<gene>
    <name evidence="1" type="ORF">MRATA1EN22A_LOCUS22939</name>
</gene>
<accession>A0AC59ZTK6</accession>
<reference evidence="1" key="2">
    <citation type="submission" date="2025-03" db="EMBL/GenBank/DDBJ databases">
        <authorList>
            <consortium name="ELIXIR-Norway"/>
            <consortium name="Elixir Norway"/>
        </authorList>
    </citation>
    <scope>NUCLEOTIDE SEQUENCE</scope>
</reference>
<proteinExistence type="predicted"/>
<sequence length="101" mass="11528">MYSCKLPISGLSTQDQGQTGPKPQVNTRRSLFKKKNFLHWSSLLLHRLLTVVAFLVVEHRLQGAQAQQLWYTGLAARQHVESSQIRDQTHVPCTGRQILIH</sequence>
<dbReference type="Proteomes" id="UP001162501">
    <property type="component" value="Chromosome 4"/>
</dbReference>
<organism evidence="1 2">
    <name type="scientific">Rangifer tarandus platyrhynchus</name>
    <name type="common">Svalbard reindeer</name>
    <dbReference type="NCBI Taxonomy" id="3082113"/>
    <lineage>
        <taxon>Eukaryota</taxon>
        <taxon>Metazoa</taxon>
        <taxon>Chordata</taxon>
        <taxon>Craniata</taxon>
        <taxon>Vertebrata</taxon>
        <taxon>Euteleostomi</taxon>
        <taxon>Mammalia</taxon>
        <taxon>Eutheria</taxon>
        <taxon>Laurasiatheria</taxon>
        <taxon>Artiodactyla</taxon>
        <taxon>Ruminantia</taxon>
        <taxon>Pecora</taxon>
        <taxon>Cervidae</taxon>
        <taxon>Odocoileinae</taxon>
        <taxon>Rangifer</taxon>
    </lineage>
</organism>
<evidence type="ECO:0000313" key="1">
    <source>
        <dbReference type="EMBL" id="CAN0509821.1"/>
    </source>
</evidence>
<evidence type="ECO:0000313" key="2">
    <source>
        <dbReference type="Proteomes" id="UP001162501"/>
    </source>
</evidence>